<dbReference type="EMBL" id="PGGC01000109">
    <property type="protein sequence ID" value="PJG58432.1"/>
    <property type="molecule type" value="Genomic_DNA"/>
</dbReference>
<protein>
    <submittedName>
        <fullName evidence="1">Acyl carrier protein</fullName>
    </submittedName>
</protein>
<dbReference type="AlphaFoldDB" id="A0A2H9U2Z5"/>
<dbReference type="RefSeq" id="WP_100294457.1">
    <property type="nucleotide sequence ID" value="NZ_PGGC01000109.1"/>
</dbReference>
<reference evidence="1 2" key="1">
    <citation type="submission" date="2017-11" db="EMBL/GenBank/DDBJ databases">
        <title>Draft genome sequence of environmental isolate Aeromonas cavernicola sp. nov. MDC 2508.</title>
        <authorList>
            <person name="Colston S.M."/>
            <person name="Navarro A."/>
            <person name="Martinez-Murcia A.J."/>
            <person name="Graf J."/>
        </authorList>
    </citation>
    <scope>NUCLEOTIDE SEQUENCE [LARGE SCALE GENOMIC DNA]</scope>
    <source>
        <strain evidence="1 2">MDC 2508</strain>
    </source>
</reference>
<sequence>MNDLINLVSQQFPHANLDHPQALGLGCFPEWDSLGHFNLLLLIEQHFAIRFEPEELAMLKNLPDIHQALLHKGVTR</sequence>
<name>A0A2H9U2Z5_9GAMM</name>
<dbReference type="InterPro" id="IPR036736">
    <property type="entry name" value="ACP-like_sf"/>
</dbReference>
<dbReference type="OrthoDB" id="5326335at2"/>
<proteinExistence type="predicted"/>
<accession>A0A2H9U2Z5</accession>
<comment type="caution">
    <text evidence="1">The sequence shown here is derived from an EMBL/GenBank/DDBJ whole genome shotgun (WGS) entry which is preliminary data.</text>
</comment>
<keyword evidence="2" id="KW-1185">Reference proteome</keyword>
<evidence type="ECO:0000313" key="1">
    <source>
        <dbReference type="EMBL" id="PJG58432.1"/>
    </source>
</evidence>
<dbReference type="SUPFAM" id="SSF47336">
    <property type="entry name" value="ACP-like"/>
    <property type="match status" value="1"/>
</dbReference>
<evidence type="ECO:0000313" key="2">
    <source>
        <dbReference type="Proteomes" id="UP000235861"/>
    </source>
</evidence>
<organism evidence="1 2">
    <name type="scientific">Aeromonas cavernicola</name>
    <dbReference type="NCBI Taxonomy" id="1006623"/>
    <lineage>
        <taxon>Bacteria</taxon>
        <taxon>Pseudomonadati</taxon>
        <taxon>Pseudomonadota</taxon>
        <taxon>Gammaproteobacteria</taxon>
        <taxon>Aeromonadales</taxon>
        <taxon>Aeromonadaceae</taxon>
        <taxon>Aeromonas</taxon>
    </lineage>
</organism>
<dbReference type="Gene3D" id="1.10.1200.10">
    <property type="entry name" value="ACP-like"/>
    <property type="match status" value="1"/>
</dbReference>
<gene>
    <name evidence="1" type="ORF">CUC53_12455</name>
</gene>
<dbReference type="Proteomes" id="UP000235861">
    <property type="component" value="Unassembled WGS sequence"/>
</dbReference>